<comment type="cofactor">
    <cofactor evidence="1 19">
        <name>Mg(2+)</name>
        <dbReference type="ChEBI" id="CHEBI:18420"/>
    </cofactor>
</comment>
<dbReference type="EMBL" id="RCNT01000006">
    <property type="protein sequence ID" value="RMA41874.1"/>
    <property type="molecule type" value="Genomic_DNA"/>
</dbReference>
<evidence type="ECO:0000256" key="12">
    <source>
        <dbReference type="ARBA" id="ARBA00022989"/>
    </source>
</evidence>
<evidence type="ECO:0000256" key="10">
    <source>
        <dbReference type="ARBA" id="ARBA00022692"/>
    </source>
</evidence>
<gene>
    <name evidence="19 20" type="primary">cobS</name>
    <name evidence="20" type="ORF">D9R08_12375</name>
</gene>
<name>A0A3L9XZ99_9RHOB</name>
<keyword evidence="10 19" id="KW-0812">Transmembrane</keyword>
<dbReference type="InterPro" id="IPR003805">
    <property type="entry name" value="CobS"/>
</dbReference>
<feature type="transmembrane region" description="Helical" evidence="19">
    <location>
        <begin position="64"/>
        <end position="84"/>
    </location>
</feature>
<dbReference type="EC" id="2.7.8.26" evidence="5 19"/>
<evidence type="ECO:0000256" key="3">
    <source>
        <dbReference type="ARBA" id="ARBA00004663"/>
    </source>
</evidence>
<dbReference type="AlphaFoldDB" id="A0A3L9XZ99"/>
<comment type="subcellular location">
    <subcellularLocation>
        <location evidence="2 19">Cell membrane</location>
        <topology evidence="2 19">Multi-pass membrane protein</topology>
    </subcellularLocation>
</comment>
<evidence type="ECO:0000256" key="7">
    <source>
        <dbReference type="ARBA" id="ARBA00022475"/>
    </source>
</evidence>
<evidence type="ECO:0000256" key="8">
    <source>
        <dbReference type="ARBA" id="ARBA00022573"/>
    </source>
</evidence>
<dbReference type="HAMAP" id="MF_00719">
    <property type="entry name" value="CobS"/>
    <property type="match status" value="1"/>
</dbReference>
<feature type="transmembrane region" description="Helical" evidence="19">
    <location>
        <begin position="37"/>
        <end position="58"/>
    </location>
</feature>
<evidence type="ECO:0000313" key="21">
    <source>
        <dbReference type="Proteomes" id="UP000281343"/>
    </source>
</evidence>
<evidence type="ECO:0000256" key="1">
    <source>
        <dbReference type="ARBA" id="ARBA00001946"/>
    </source>
</evidence>
<dbReference type="PANTHER" id="PTHR34148:SF1">
    <property type="entry name" value="ADENOSYLCOBINAMIDE-GDP RIBAZOLETRANSFERASE"/>
    <property type="match status" value="1"/>
</dbReference>
<evidence type="ECO:0000256" key="16">
    <source>
        <dbReference type="ARBA" id="ARBA00032853"/>
    </source>
</evidence>
<comment type="function">
    <text evidence="14 19">Joins adenosylcobinamide-GDP and alpha-ribazole to generate adenosylcobalamin (Ado-cobalamin). Also synthesizes adenosylcobalamin 5'-phosphate from adenosylcobinamide-GDP and alpha-ribazole 5'-phosphate.</text>
</comment>
<evidence type="ECO:0000256" key="13">
    <source>
        <dbReference type="ARBA" id="ARBA00023136"/>
    </source>
</evidence>
<dbReference type="GO" id="GO:0009236">
    <property type="term" value="P:cobalamin biosynthetic process"/>
    <property type="evidence" value="ECO:0007669"/>
    <property type="project" value="UniProtKB-UniRule"/>
</dbReference>
<dbReference type="PANTHER" id="PTHR34148">
    <property type="entry name" value="ADENOSYLCOBINAMIDE-GDP RIBAZOLETRANSFERASE"/>
    <property type="match status" value="1"/>
</dbReference>
<keyword evidence="7 19" id="KW-1003">Cell membrane</keyword>
<sequence>MTDQRLVHPADLRIAMVLLTRLPLPARGDDPARGAQAAWAWPLAGLVLGGFGALVLWVGGWLGLPPGISAALALAIMILASGALHEDGLADTADGFWGGWTVERRLEIMRDSRIGTYGVLALGLGLLARWSLIGVAAVAGPVALITAAVISRAPMVALMAMLRPARKDGLSQSVGRPAARTAALAAAIAGVIAIALAGWAGAMALIMAYAVTAGLGLLARARIGGQTGDVLGASQQLAEIAALTVIVTALI</sequence>
<comment type="similarity">
    <text evidence="4 19">Belongs to the CobS family.</text>
</comment>
<protein>
    <recommendedName>
        <fullName evidence="6 19">Adenosylcobinamide-GDP ribazoletransferase</fullName>
        <ecNumber evidence="5 19">2.7.8.26</ecNumber>
    </recommendedName>
    <alternativeName>
        <fullName evidence="16 19">Cobalamin synthase</fullName>
    </alternativeName>
    <alternativeName>
        <fullName evidence="15 19">Cobalamin-5'-phosphate synthase</fullName>
    </alternativeName>
</protein>
<keyword evidence="8 19" id="KW-0169">Cobalamin biosynthesis</keyword>
<feature type="transmembrane region" description="Helical" evidence="19">
    <location>
        <begin position="138"/>
        <end position="162"/>
    </location>
</feature>
<dbReference type="GO" id="GO:0005886">
    <property type="term" value="C:plasma membrane"/>
    <property type="evidence" value="ECO:0007669"/>
    <property type="project" value="UniProtKB-SubCell"/>
</dbReference>
<evidence type="ECO:0000256" key="18">
    <source>
        <dbReference type="ARBA" id="ARBA00049504"/>
    </source>
</evidence>
<dbReference type="GO" id="GO:0051073">
    <property type="term" value="F:adenosylcobinamide-GDP ribazoletransferase activity"/>
    <property type="evidence" value="ECO:0007669"/>
    <property type="project" value="UniProtKB-UniRule"/>
</dbReference>
<proteinExistence type="inferred from homology"/>
<dbReference type="Proteomes" id="UP000281343">
    <property type="component" value="Unassembled WGS sequence"/>
</dbReference>
<dbReference type="NCBIfam" id="TIGR00317">
    <property type="entry name" value="cobS"/>
    <property type="match status" value="1"/>
</dbReference>
<keyword evidence="13 19" id="KW-0472">Membrane</keyword>
<evidence type="ECO:0000256" key="15">
    <source>
        <dbReference type="ARBA" id="ARBA00032605"/>
    </source>
</evidence>
<accession>A0A3L9XZ99</accession>
<keyword evidence="11 19" id="KW-0460">Magnesium</keyword>
<evidence type="ECO:0000256" key="4">
    <source>
        <dbReference type="ARBA" id="ARBA00010561"/>
    </source>
</evidence>
<evidence type="ECO:0000313" key="20">
    <source>
        <dbReference type="EMBL" id="RMA41874.1"/>
    </source>
</evidence>
<comment type="catalytic activity">
    <reaction evidence="17 19">
        <text>alpha-ribazole + adenosylcob(III)inamide-GDP = adenosylcob(III)alamin + GMP + H(+)</text>
        <dbReference type="Rhea" id="RHEA:16049"/>
        <dbReference type="ChEBI" id="CHEBI:10329"/>
        <dbReference type="ChEBI" id="CHEBI:15378"/>
        <dbReference type="ChEBI" id="CHEBI:18408"/>
        <dbReference type="ChEBI" id="CHEBI:58115"/>
        <dbReference type="ChEBI" id="CHEBI:60487"/>
        <dbReference type="EC" id="2.7.8.26"/>
    </reaction>
</comment>
<organism evidence="20 21">
    <name type="scientific">Rhodophyticola porphyridii</name>
    <dbReference type="NCBI Taxonomy" id="1852017"/>
    <lineage>
        <taxon>Bacteria</taxon>
        <taxon>Pseudomonadati</taxon>
        <taxon>Pseudomonadota</taxon>
        <taxon>Alphaproteobacteria</taxon>
        <taxon>Rhodobacterales</taxon>
        <taxon>Roseobacteraceae</taxon>
        <taxon>Rhodophyticola</taxon>
    </lineage>
</organism>
<evidence type="ECO:0000256" key="2">
    <source>
        <dbReference type="ARBA" id="ARBA00004651"/>
    </source>
</evidence>
<dbReference type="RefSeq" id="WP_121898586.1">
    <property type="nucleotide sequence ID" value="NZ_RCNT01000006.1"/>
</dbReference>
<dbReference type="OrthoDB" id="9794626at2"/>
<evidence type="ECO:0000256" key="17">
    <source>
        <dbReference type="ARBA" id="ARBA00048623"/>
    </source>
</evidence>
<evidence type="ECO:0000256" key="9">
    <source>
        <dbReference type="ARBA" id="ARBA00022679"/>
    </source>
</evidence>
<comment type="pathway">
    <text evidence="3 19">Cofactor biosynthesis; adenosylcobalamin biosynthesis; adenosylcobalamin from cob(II)yrinate a,c-diamide: step 7/7.</text>
</comment>
<feature type="transmembrane region" description="Helical" evidence="19">
    <location>
        <begin position="183"/>
        <end position="211"/>
    </location>
</feature>
<dbReference type="Pfam" id="PF02654">
    <property type="entry name" value="CobS"/>
    <property type="match status" value="1"/>
</dbReference>
<evidence type="ECO:0000256" key="11">
    <source>
        <dbReference type="ARBA" id="ARBA00022842"/>
    </source>
</evidence>
<evidence type="ECO:0000256" key="6">
    <source>
        <dbReference type="ARBA" id="ARBA00015850"/>
    </source>
</evidence>
<evidence type="ECO:0000256" key="19">
    <source>
        <dbReference type="HAMAP-Rule" id="MF_00719"/>
    </source>
</evidence>
<evidence type="ECO:0000256" key="5">
    <source>
        <dbReference type="ARBA" id="ARBA00013200"/>
    </source>
</evidence>
<dbReference type="UniPathway" id="UPA00148">
    <property type="reaction ID" value="UER00238"/>
</dbReference>
<evidence type="ECO:0000256" key="14">
    <source>
        <dbReference type="ARBA" id="ARBA00025228"/>
    </source>
</evidence>
<comment type="caution">
    <text evidence="20">The sequence shown here is derived from an EMBL/GenBank/DDBJ whole genome shotgun (WGS) entry which is preliminary data.</text>
</comment>
<feature type="transmembrane region" description="Helical" evidence="19">
    <location>
        <begin position="114"/>
        <end position="132"/>
    </location>
</feature>
<reference evidence="20 21" key="1">
    <citation type="submission" date="2018-10" db="EMBL/GenBank/DDBJ databases">
        <authorList>
            <person name="Jung H.S."/>
            <person name="Jeon C.O."/>
        </authorList>
    </citation>
    <scope>NUCLEOTIDE SEQUENCE [LARGE SCALE GENOMIC DNA]</scope>
    <source>
        <strain evidence="20 21">MA-7-27</strain>
    </source>
</reference>
<keyword evidence="9 19" id="KW-0808">Transferase</keyword>
<keyword evidence="12 19" id="KW-1133">Transmembrane helix</keyword>
<dbReference type="GO" id="GO:0008818">
    <property type="term" value="F:cobalamin 5'-phosphate synthase activity"/>
    <property type="evidence" value="ECO:0007669"/>
    <property type="project" value="UniProtKB-UniRule"/>
</dbReference>
<keyword evidence="21" id="KW-1185">Reference proteome</keyword>
<comment type="catalytic activity">
    <reaction evidence="18 19">
        <text>alpha-ribazole 5'-phosphate + adenosylcob(III)inamide-GDP = adenosylcob(III)alamin 5'-phosphate + GMP + H(+)</text>
        <dbReference type="Rhea" id="RHEA:23560"/>
        <dbReference type="ChEBI" id="CHEBI:15378"/>
        <dbReference type="ChEBI" id="CHEBI:57918"/>
        <dbReference type="ChEBI" id="CHEBI:58115"/>
        <dbReference type="ChEBI" id="CHEBI:60487"/>
        <dbReference type="ChEBI" id="CHEBI:60493"/>
        <dbReference type="EC" id="2.7.8.26"/>
    </reaction>
</comment>